<dbReference type="EMBL" id="CP127173">
    <property type="protein sequence ID" value="WIV57868.1"/>
    <property type="molecule type" value="Genomic_DNA"/>
</dbReference>
<evidence type="ECO:0008006" key="3">
    <source>
        <dbReference type="Google" id="ProtNLM"/>
    </source>
</evidence>
<dbReference type="RefSeq" id="WP_285455177.1">
    <property type="nucleotide sequence ID" value="NZ_CP127173.1"/>
</dbReference>
<accession>A0ABY8XQG9</accession>
<name>A0ABY8XQG9_9PSEU</name>
<keyword evidence="2" id="KW-1185">Reference proteome</keyword>
<evidence type="ECO:0000313" key="2">
    <source>
        <dbReference type="Proteomes" id="UP001227101"/>
    </source>
</evidence>
<protein>
    <recommendedName>
        <fullName evidence="3">DNA primase/polymerase bifunctional N-terminal domain-containing protein</fullName>
    </recommendedName>
</protein>
<reference evidence="1 2" key="1">
    <citation type="submission" date="2023-06" db="EMBL/GenBank/DDBJ databases">
        <authorList>
            <person name="Oyuntsetseg B."/>
            <person name="Kim S.B."/>
        </authorList>
    </citation>
    <scope>NUCLEOTIDE SEQUENCE [LARGE SCALE GENOMIC DNA]</scope>
    <source>
        <strain evidence="1 2">2-2</strain>
    </source>
</reference>
<evidence type="ECO:0000313" key="1">
    <source>
        <dbReference type="EMBL" id="WIV57868.1"/>
    </source>
</evidence>
<organism evidence="1 2">
    <name type="scientific">Amycolatopsis nalaikhensis</name>
    <dbReference type="NCBI Taxonomy" id="715472"/>
    <lineage>
        <taxon>Bacteria</taxon>
        <taxon>Bacillati</taxon>
        <taxon>Actinomycetota</taxon>
        <taxon>Actinomycetes</taxon>
        <taxon>Pseudonocardiales</taxon>
        <taxon>Pseudonocardiaceae</taxon>
        <taxon>Amycolatopsis</taxon>
    </lineage>
</organism>
<gene>
    <name evidence="1" type="ORF">QP939_04075</name>
</gene>
<proteinExistence type="predicted"/>
<sequence length="164" mass="17762">MAVATLDDLDQLGAHGPTFGPTQQRCSEYYNDHGFPVALDFPSRCIFLNVGSLVGAVTTPAPIGANVLQRLDIAMFGGPVVIDSGRKRWTFLTGSPRSINDDTAVDLLRLGATVHKGGERLVLPTPEEEQLGIRQWQRPLIAGRDLPQQSFVIAVIRIAGSESR</sequence>
<dbReference type="Proteomes" id="UP001227101">
    <property type="component" value="Chromosome"/>
</dbReference>